<dbReference type="FunFam" id="2.170.150.20:FF:000007">
    <property type="entry name" value="Protein cereblon"/>
    <property type="match status" value="1"/>
</dbReference>
<keyword evidence="8" id="KW-0832">Ubl conjugation</keyword>
<evidence type="ECO:0000313" key="16">
    <source>
        <dbReference type="Proteomes" id="UP000838756"/>
    </source>
</evidence>
<dbReference type="Pfam" id="PF02190">
    <property type="entry name" value="LON_substr_bdg"/>
    <property type="match status" value="1"/>
</dbReference>
<reference evidence="15" key="1">
    <citation type="submission" date="2022-03" db="EMBL/GenBank/DDBJ databases">
        <authorList>
            <person name="Lindestad O."/>
        </authorList>
    </citation>
    <scope>NUCLEOTIDE SEQUENCE</scope>
</reference>
<organism evidence="15 16">
    <name type="scientific">Pararge aegeria aegeria</name>
    <dbReference type="NCBI Taxonomy" id="348720"/>
    <lineage>
        <taxon>Eukaryota</taxon>
        <taxon>Metazoa</taxon>
        <taxon>Ecdysozoa</taxon>
        <taxon>Arthropoda</taxon>
        <taxon>Hexapoda</taxon>
        <taxon>Insecta</taxon>
        <taxon>Pterygota</taxon>
        <taxon>Neoptera</taxon>
        <taxon>Endopterygota</taxon>
        <taxon>Lepidoptera</taxon>
        <taxon>Glossata</taxon>
        <taxon>Ditrysia</taxon>
        <taxon>Papilionoidea</taxon>
        <taxon>Nymphalidae</taxon>
        <taxon>Satyrinae</taxon>
        <taxon>Satyrini</taxon>
        <taxon>Parargina</taxon>
        <taxon>Pararge</taxon>
    </lineage>
</organism>
<keyword evidence="16" id="KW-1185">Reference proteome</keyword>
<evidence type="ECO:0000256" key="8">
    <source>
        <dbReference type="ARBA" id="ARBA00022843"/>
    </source>
</evidence>
<proteinExistence type="inferred from homology"/>
<dbReference type="Gene3D" id="2.30.130.40">
    <property type="entry name" value="LON domain-like"/>
    <property type="match status" value="1"/>
</dbReference>
<comment type="pathway">
    <text evidence="2">Protein modification; protein ubiquitination.</text>
</comment>
<comment type="subcellular location">
    <subcellularLocation>
        <location evidence="1">Nucleus</location>
    </subcellularLocation>
</comment>
<dbReference type="SUPFAM" id="SSF88697">
    <property type="entry name" value="PUA domain-like"/>
    <property type="match status" value="1"/>
</dbReference>
<comment type="caution">
    <text evidence="15">The sequence shown here is derived from an EMBL/GenBank/DDBJ whole genome shotgun (WGS) entry which is preliminary data.</text>
</comment>
<evidence type="ECO:0000256" key="4">
    <source>
        <dbReference type="ARBA" id="ARBA00014394"/>
    </source>
</evidence>
<keyword evidence="6" id="KW-0833">Ubl conjugation pathway</keyword>
<keyword evidence="5" id="KW-0479">Metal-binding</keyword>
<feature type="domain" description="CULT" evidence="14">
    <location>
        <begin position="293"/>
        <end position="400"/>
    </location>
</feature>
<dbReference type="Proteomes" id="UP000838756">
    <property type="component" value="Unassembled WGS sequence"/>
</dbReference>
<evidence type="ECO:0000256" key="3">
    <source>
        <dbReference type="ARBA" id="ARBA00005293"/>
    </source>
</evidence>
<gene>
    <name evidence="15" type="primary">jg4210</name>
    <name evidence="15" type="ORF">PAEG_LOCUS9845</name>
</gene>
<evidence type="ECO:0000313" key="15">
    <source>
        <dbReference type="EMBL" id="CAH2230658.1"/>
    </source>
</evidence>
<evidence type="ECO:0000256" key="9">
    <source>
        <dbReference type="ARBA" id="ARBA00023242"/>
    </source>
</evidence>
<comment type="similarity">
    <text evidence="3">Belongs to the CRBN family.</text>
</comment>
<comment type="function">
    <text evidence="11">Substrate recognition component of a DCX (DDB1-CUL4-X-box) E3 protein ligase complex that mediates the ubiquitination and subsequent proteasomal degradation of target proteins. Has an essential role in mediating growth by negatively regulating insulin signaling. It also has a role in maintaining presynaptic function in the neuromuscular junction synapses of third-instar larvae.</text>
</comment>
<dbReference type="InterPro" id="IPR003111">
    <property type="entry name" value="Lon_prtase_N"/>
</dbReference>
<evidence type="ECO:0000259" key="14">
    <source>
        <dbReference type="PROSITE" id="PS51788"/>
    </source>
</evidence>
<keyword evidence="9" id="KW-0539">Nucleus</keyword>
<dbReference type="Gene3D" id="1.20.58.1480">
    <property type="match status" value="1"/>
</dbReference>
<protein>
    <recommendedName>
        <fullName evidence="4">Protein cereblon</fullName>
    </recommendedName>
    <alternativeName>
        <fullName evidence="10">Protein ohgata</fullName>
    </alternativeName>
</protein>
<dbReference type="PROSITE" id="PS51788">
    <property type="entry name" value="CULT"/>
    <property type="match status" value="1"/>
</dbReference>
<dbReference type="InterPro" id="IPR046336">
    <property type="entry name" value="Lon_prtase_N_sf"/>
</dbReference>
<dbReference type="OrthoDB" id="267517at2759"/>
<dbReference type="EMBL" id="CAKXAJ010024821">
    <property type="protein sequence ID" value="CAH2230658.1"/>
    <property type="molecule type" value="Genomic_DNA"/>
</dbReference>
<dbReference type="AlphaFoldDB" id="A0A8S4R6E3"/>
<dbReference type="InterPro" id="IPR034750">
    <property type="entry name" value="CULT"/>
</dbReference>
<evidence type="ECO:0000256" key="1">
    <source>
        <dbReference type="ARBA" id="ARBA00004123"/>
    </source>
</evidence>
<dbReference type="CDD" id="cd15777">
    <property type="entry name" value="CRBN_C_like"/>
    <property type="match status" value="1"/>
</dbReference>
<name>A0A8S4R6E3_9NEOP</name>
<feature type="region of interest" description="Disordered" evidence="13">
    <location>
        <begin position="406"/>
        <end position="435"/>
    </location>
</feature>
<dbReference type="Pfam" id="PF03226">
    <property type="entry name" value="Yippee-Mis18"/>
    <property type="match status" value="1"/>
</dbReference>
<feature type="compositionally biased region" description="Acidic residues" evidence="13">
    <location>
        <begin position="1"/>
        <end position="11"/>
    </location>
</feature>
<dbReference type="InterPro" id="IPR015947">
    <property type="entry name" value="PUA-like_sf"/>
</dbReference>
<evidence type="ECO:0000256" key="11">
    <source>
        <dbReference type="ARBA" id="ARBA00046075"/>
    </source>
</evidence>
<dbReference type="InterPro" id="IPR004910">
    <property type="entry name" value="Yippee/Mis18/Cereblon"/>
</dbReference>
<evidence type="ECO:0000256" key="13">
    <source>
        <dbReference type="SAM" id="MobiDB-lite"/>
    </source>
</evidence>
<evidence type="ECO:0000256" key="2">
    <source>
        <dbReference type="ARBA" id="ARBA00004906"/>
    </source>
</evidence>
<evidence type="ECO:0000256" key="6">
    <source>
        <dbReference type="ARBA" id="ARBA00022786"/>
    </source>
</evidence>
<comment type="subunit">
    <text evidence="12">Likely a component of a DCX (DDB1-CUL4-X-box) protein ligase complex. May interact with pic/DDB1.</text>
</comment>
<keyword evidence="7" id="KW-0862">Zinc</keyword>
<dbReference type="Gene3D" id="2.170.150.20">
    <property type="entry name" value="Peptide methionine sulfoxide reductase"/>
    <property type="match status" value="1"/>
</dbReference>
<feature type="region of interest" description="Disordered" evidence="13">
    <location>
        <begin position="1"/>
        <end position="20"/>
    </location>
</feature>
<evidence type="ECO:0000256" key="12">
    <source>
        <dbReference type="ARBA" id="ARBA00046796"/>
    </source>
</evidence>
<evidence type="ECO:0000256" key="10">
    <source>
        <dbReference type="ARBA" id="ARBA00030079"/>
    </source>
</evidence>
<sequence>MEENDSAEDDSQLPQGLLIDDNEMEDGEEQPFDISLPASHSYMGPAQAADGCARAFEPGWLGRVPVIAHHGIVFPGETVPILFTQDADMLSHSVHQDKVFGLLCPDEGGVMASGYGVLCEVYEVLPPADNPEGRGDGSAPLVSFKARATHRFRCLQMPRRVVPVNAFERLRFMEVRVLEDVNFGDPLQQVRLNSLDAQRNDGSRTARRLRSMDAMLTPWPLFVYEIFDFRRMRRKIREFFKSMALDNIPEDPLELSFWTASNMALTPRDRLALFVVDDVLLRLHMEVRLISKKSVLCCAACAIEITRRDYIFAMSTEGVHSNYINLSGIVHDIITVSRVDNTRSSGAASAEYSWFPGYAWTITVCEVCRSHVGWRFDAQRRKLRPQRFYGLCRNYVLPRFDGNLPVQPRTSSRTRRLTSRPPDRAQPAGGVWRSE</sequence>
<accession>A0A8S4R6E3</accession>
<evidence type="ECO:0000256" key="7">
    <source>
        <dbReference type="ARBA" id="ARBA00022833"/>
    </source>
</evidence>
<evidence type="ECO:0000256" key="5">
    <source>
        <dbReference type="ARBA" id="ARBA00022723"/>
    </source>
</evidence>